<sequence>MICVDEHYSIQKYLTKKPVFTLQQLSTAALPAAAVVPLSIRSCINSCEECSKLYLSHTYTRLCIKCIVCKMCGMDSKIARKRILLDDRDHHIIETPVSRCTNCMYRFERPLPPSRQRGGYRGARAARAKAHRSIHGEAEYYKKKHHLVAGTFCTHCNEIKPFLYPVKVLKKHMNSVQKTHMCENCIFLLKCDECDTSYTDTFDIDSNYIRSLDFICVITKRKKLTEAWLCLDCYRDKNYEIRTVIEK</sequence>
<organismHost>
    <name type="scientific">Lepidoptera</name>
    <name type="common">moths &amp; butterflies</name>
    <dbReference type="NCBI Taxonomy" id="7088"/>
</organismHost>
<dbReference type="GeneID" id="3974289"/>
<dbReference type="KEGG" id="vg:3974289"/>
<evidence type="ECO:0000313" key="1">
    <source>
        <dbReference type="EMBL" id="AAZ38191.1"/>
    </source>
</evidence>
<reference evidence="1 2" key="2">
    <citation type="journal article" date="2006" name="J. Gen. Virol.">
        <title>Genome sequence of an enhancin gene-rich nucleopolyhedrovirus (NPV) from Agrotis segetum: collinearity with Spodoptera exigua multiple NPV.</title>
        <authorList>
            <person name="Jakubowska A.K."/>
            <person name="Peters S.A."/>
            <person name="Ziemnicka J."/>
            <person name="Vlak J.M."/>
            <person name="van Oers M.M."/>
        </authorList>
    </citation>
    <scope>NUCLEOTIDE SEQUENCE [LARGE SCALE GENOMIC DNA]</scope>
</reference>
<proteinExistence type="predicted"/>
<dbReference type="RefSeq" id="YP_529695.1">
    <property type="nucleotide sequence ID" value="NC_007921.1"/>
</dbReference>
<name>Q287P7_NPVAS</name>
<dbReference type="Proteomes" id="UP000204644">
    <property type="component" value="Segment"/>
</dbReference>
<dbReference type="EMBL" id="DQ123841">
    <property type="protein sequence ID" value="AAZ38191.1"/>
    <property type="molecule type" value="Genomic_DNA"/>
</dbReference>
<organism evidence="1 2">
    <name type="scientific">Agrotis segetum nuclear polyhedrosis virus</name>
    <name type="common">AsNPV</name>
    <dbReference type="NCBI Taxonomy" id="1962501"/>
    <lineage>
        <taxon>Viruses</taxon>
        <taxon>Viruses incertae sedis</taxon>
        <taxon>Naldaviricetes</taxon>
        <taxon>Lefavirales</taxon>
        <taxon>Baculoviridae</taxon>
        <taxon>Alphabaculovirus</taxon>
        <taxon>Alphabaculovirus agsegetum</taxon>
    </lineage>
</organism>
<protein>
    <submittedName>
        <fullName evidence="1">ORF-25</fullName>
    </submittedName>
</protein>
<evidence type="ECO:0000313" key="2">
    <source>
        <dbReference type="Proteomes" id="UP000204644"/>
    </source>
</evidence>
<keyword evidence="2" id="KW-1185">Reference proteome</keyword>
<dbReference type="OrthoDB" id="27884at10239"/>
<reference evidence="2" key="1">
    <citation type="journal article" date="2005" name="J. Invertebr. Pathol.">
        <title>Molecular characterization of Agrotis segetum nucleopolyhedrovirus from Poland.</title>
        <authorList>
            <person name="Jakubowska A."/>
            <person name="van Oers M.M."/>
            <person name="Ziemnicka J."/>
            <person name="Lipa J.J."/>
            <person name="Vlak J.M."/>
        </authorList>
    </citation>
    <scope>NUCLEOTIDE SEQUENCE [LARGE SCALE GENOMIC DNA]</scope>
</reference>
<accession>Q287P7</accession>